<dbReference type="GO" id="GO:0005886">
    <property type="term" value="C:plasma membrane"/>
    <property type="evidence" value="ECO:0007669"/>
    <property type="project" value="TreeGrafter"/>
</dbReference>
<dbReference type="InterPro" id="IPR043128">
    <property type="entry name" value="Rev_trsase/Diguanyl_cyclase"/>
</dbReference>
<dbReference type="Pfam" id="PF00990">
    <property type="entry name" value="GGDEF"/>
    <property type="match status" value="1"/>
</dbReference>
<accession>Q3BYI2</accession>
<comment type="catalytic activity">
    <reaction evidence="2">
        <text>2 GTP = 3',3'-c-di-GMP + 2 diphosphate</text>
        <dbReference type="Rhea" id="RHEA:24898"/>
        <dbReference type="ChEBI" id="CHEBI:33019"/>
        <dbReference type="ChEBI" id="CHEBI:37565"/>
        <dbReference type="ChEBI" id="CHEBI:58805"/>
        <dbReference type="EC" id="2.7.7.65"/>
    </reaction>
</comment>
<feature type="coiled-coil region" evidence="3">
    <location>
        <begin position="413"/>
        <end position="447"/>
    </location>
</feature>
<dbReference type="InterPro" id="IPR000160">
    <property type="entry name" value="GGDEF_dom"/>
</dbReference>
<evidence type="ECO:0000259" key="4">
    <source>
        <dbReference type="PROSITE" id="PS50887"/>
    </source>
</evidence>
<dbReference type="CDD" id="cd01949">
    <property type="entry name" value="GGDEF"/>
    <property type="match status" value="1"/>
</dbReference>
<sequence length="609" mass="66622">MHRMRELPAAFALIRVTGSSMPCFAPGDHASRPACMPLPRATARLAQAPPSMGRYRALAQDLSRPWRMADQPEHPSRPRGGLRRLLPWGGTDTARPAAALPTVINGERSGHGLAAHQLVPAKAKSGAHDPAAATALLIRLFSHAAHPEALLLAFAEGIASLHGELGDMGVRLSAAYAAGDWPGYGRALRQLIDKYIRTIDIGDSLAEGRTEAEQLRDLLRHALGNALATLLQRSPELAEEAQTLASALRHWRPGHELITLEQRLRELSHQIGLRAEDASEQQNLLLGLFDLLLENVGELLDDRSWLQGQISVVRQLISGPLDVSSIEQARGTLREVTYKQGLLKQGIAESKTAMREMMVSFVDRLDGMATSTGQYHDRVAGYSQAIGEARGIPDLNRLLQDLLQDTAGVQAQALAARDELLAARRQVEDSEQRIALLEQELKDVAGLVREDQLTGALNRRGFEELFQREAVRTQRSGQPLCVAMLDLDDFRRLNETHGHAGGDAALRHTVEVAKAVLRTTDAIARFGGEEFVLLLPDSTIFEASAAVIRLQRALSQRSLLHDDVRVFISFSAGVALRGTDETQDEVIRRADRAMYDAKAAGKNRVINAD</sequence>
<dbReference type="GO" id="GO:1902201">
    <property type="term" value="P:negative regulation of bacterial-type flagellum-dependent cell motility"/>
    <property type="evidence" value="ECO:0007669"/>
    <property type="project" value="TreeGrafter"/>
</dbReference>
<dbReference type="GO" id="GO:0052621">
    <property type="term" value="F:diguanylate cyclase activity"/>
    <property type="evidence" value="ECO:0007669"/>
    <property type="project" value="UniProtKB-EC"/>
</dbReference>
<evidence type="ECO:0000256" key="2">
    <source>
        <dbReference type="ARBA" id="ARBA00034247"/>
    </source>
</evidence>
<dbReference type="GO" id="GO:0043709">
    <property type="term" value="P:cell adhesion involved in single-species biofilm formation"/>
    <property type="evidence" value="ECO:0007669"/>
    <property type="project" value="TreeGrafter"/>
</dbReference>
<dbReference type="eggNOG" id="COG3706">
    <property type="taxonomic scope" value="Bacteria"/>
</dbReference>
<dbReference type="PROSITE" id="PS50887">
    <property type="entry name" value="GGDEF"/>
    <property type="match status" value="1"/>
</dbReference>
<dbReference type="InterPro" id="IPR050469">
    <property type="entry name" value="Diguanylate_Cyclase"/>
</dbReference>
<dbReference type="InterPro" id="IPR029787">
    <property type="entry name" value="Nucleotide_cyclase"/>
</dbReference>
<evidence type="ECO:0000313" key="6">
    <source>
        <dbReference type="Proteomes" id="UP000007069"/>
    </source>
</evidence>
<protein>
    <recommendedName>
        <fullName evidence="1">diguanylate cyclase</fullName>
        <ecNumber evidence="1">2.7.7.65</ecNumber>
    </recommendedName>
</protein>
<feature type="domain" description="GGDEF" evidence="4">
    <location>
        <begin position="478"/>
        <end position="609"/>
    </location>
</feature>
<dbReference type="SMART" id="SM00267">
    <property type="entry name" value="GGDEF"/>
    <property type="match status" value="1"/>
</dbReference>
<evidence type="ECO:0000313" key="5">
    <source>
        <dbReference type="EMBL" id="CAJ22081.1"/>
    </source>
</evidence>
<evidence type="ECO:0000256" key="3">
    <source>
        <dbReference type="SAM" id="Coils"/>
    </source>
</evidence>
<dbReference type="PANTHER" id="PTHR45138">
    <property type="entry name" value="REGULATORY COMPONENTS OF SENSORY TRANSDUCTION SYSTEM"/>
    <property type="match status" value="1"/>
</dbReference>
<name>Q3BYI2_XANE5</name>
<reference evidence="5 6" key="1">
    <citation type="journal article" date="2005" name="J. Bacteriol.">
        <title>Insights into genome plasticity and pathogenicity of the plant pathogenic Bacterium Xanthomonas campestris pv. vesicatoria revealed by the complete genome sequence.</title>
        <authorList>
            <person name="Thieme F."/>
            <person name="Koebnik R."/>
            <person name="Bekel T."/>
            <person name="Berger C."/>
            <person name="Boch J."/>
            <person name="Buettner D."/>
            <person name="Caldana C."/>
            <person name="Gaigalat L."/>
            <person name="Goesmann A."/>
            <person name="Kay S."/>
            <person name="Kirchner O."/>
            <person name="Lanz C."/>
            <person name="Linke B."/>
            <person name="McHardy A.C."/>
            <person name="Meyer F."/>
            <person name="Mittenhuber G."/>
            <person name="Nies D.H."/>
            <person name="Niesbach-Kloesgen U."/>
            <person name="Patschkowski T."/>
            <person name="Rueckert C."/>
            <person name="Rupp O."/>
            <person name="Schneicker S."/>
            <person name="Schuster S.C."/>
            <person name="Vorhoelter F.J."/>
            <person name="Weber E."/>
            <person name="Puehler A."/>
            <person name="Bonas U."/>
            <person name="Bartels D."/>
            <person name="Kaiser O."/>
        </authorList>
    </citation>
    <scope>NUCLEOTIDE SEQUENCE [LARGE SCALE GENOMIC DNA]</scope>
    <source>
        <strain evidence="5 6">85-10</strain>
    </source>
</reference>
<dbReference type="PANTHER" id="PTHR45138:SF9">
    <property type="entry name" value="DIGUANYLATE CYCLASE DGCM-RELATED"/>
    <property type="match status" value="1"/>
</dbReference>
<dbReference type="HOGENOM" id="CLU_448292_0_0_6"/>
<dbReference type="FunFam" id="3.30.70.270:FF:000042">
    <property type="entry name" value="Sensor domain-containing diguanylate cyclase"/>
    <property type="match status" value="1"/>
</dbReference>
<proteinExistence type="predicted"/>
<dbReference type="Gene3D" id="3.30.70.270">
    <property type="match status" value="1"/>
</dbReference>
<dbReference type="EC" id="2.7.7.65" evidence="1"/>
<gene>
    <name evidence="5" type="ordered locus">XCV0450</name>
</gene>
<keyword evidence="3" id="KW-0175">Coiled coil</keyword>
<dbReference type="NCBIfam" id="TIGR00254">
    <property type="entry name" value="GGDEF"/>
    <property type="match status" value="1"/>
</dbReference>
<organism evidence="6">
    <name type="scientific">Xanthomonas euvesicatoria pv. vesicatoria (strain 85-10)</name>
    <name type="common">Xanthomonas campestris pv. vesicatoria</name>
    <dbReference type="NCBI Taxonomy" id="316273"/>
    <lineage>
        <taxon>Bacteria</taxon>
        <taxon>Pseudomonadati</taxon>
        <taxon>Pseudomonadota</taxon>
        <taxon>Gammaproteobacteria</taxon>
        <taxon>Lysobacterales</taxon>
        <taxon>Lysobacteraceae</taxon>
        <taxon>Xanthomonas</taxon>
    </lineage>
</organism>
<dbReference type="Proteomes" id="UP000007069">
    <property type="component" value="Chromosome"/>
</dbReference>
<dbReference type="AlphaFoldDB" id="Q3BYI2"/>
<evidence type="ECO:0000256" key="1">
    <source>
        <dbReference type="ARBA" id="ARBA00012528"/>
    </source>
</evidence>
<dbReference type="EMBL" id="AM039952">
    <property type="protein sequence ID" value="CAJ22081.1"/>
    <property type="molecule type" value="Genomic_DNA"/>
</dbReference>
<dbReference type="STRING" id="456327.BJD11_20620"/>
<dbReference type="SUPFAM" id="SSF55073">
    <property type="entry name" value="Nucleotide cyclase"/>
    <property type="match status" value="1"/>
</dbReference>
<dbReference type="KEGG" id="xcv:XCV0450"/>